<evidence type="ECO:0000259" key="1">
    <source>
        <dbReference type="Pfam" id="PF07883"/>
    </source>
</evidence>
<dbReference type="Pfam" id="PF07883">
    <property type="entry name" value="Cupin_2"/>
    <property type="match status" value="1"/>
</dbReference>
<sequence>MTKELMKEVEKVWGNEVWIVNCPLYCGKFLYLDKGAESSYHYHKEKQETFYCLKGQVALTIEGRDYMLNPF</sequence>
<accession>X1KS77</accession>
<organism evidence="2">
    <name type="scientific">marine sediment metagenome</name>
    <dbReference type="NCBI Taxonomy" id="412755"/>
    <lineage>
        <taxon>unclassified sequences</taxon>
        <taxon>metagenomes</taxon>
        <taxon>ecological metagenomes</taxon>
    </lineage>
</organism>
<proteinExistence type="predicted"/>
<feature type="non-terminal residue" evidence="2">
    <location>
        <position position="71"/>
    </location>
</feature>
<dbReference type="Gene3D" id="2.60.120.10">
    <property type="entry name" value="Jelly Rolls"/>
    <property type="match status" value="1"/>
</dbReference>
<dbReference type="InterPro" id="IPR013096">
    <property type="entry name" value="Cupin_2"/>
</dbReference>
<feature type="domain" description="Cupin type-2" evidence="1">
    <location>
        <begin position="32"/>
        <end position="70"/>
    </location>
</feature>
<name>X1KS77_9ZZZZ</name>
<reference evidence="2" key="1">
    <citation type="journal article" date="2014" name="Front. Microbiol.">
        <title>High frequency of phylogenetically diverse reductive dehalogenase-homologous genes in deep subseafloor sedimentary metagenomes.</title>
        <authorList>
            <person name="Kawai M."/>
            <person name="Futagami T."/>
            <person name="Toyoda A."/>
            <person name="Takaki Y."/>
            <person name="Nishi S."/>
            <person name="Hori S."/>
            <person name="Arai W."/>
            <person name="Tsubouchi T."/>
            <person name="Morono Y."/>
            <person name="Uchiyama I."/>
            <person name="Ito T."/>
            <person name="Fujiyama A."/>
            <person name="Inagaki F."/>
            <person name="Takami H."/>
        </authorList>
    </citation>
    <scope>NUCLEOTIDE SEQUENCE</scope>
    <source>
        <strain evidence="2">Expedition CK06-06</strain>
    </source>
</reference>
<dbReference type="EMBL" id="BARV01010222">
    <property type="protein sequence ID" value="GAI09553.1"/>
    <property type="molecule type" value="Genomic_DNA"/>
</dbReference>
<dbReference type="SUPFAM" id="SSF51182">
    <property type="entry name" value="RmlC-like cupins"/>
    <property type="match status" value="1"/>
</dbReference>
<protein>
    <recommendedName>
        <fullName evidence="1">Cupin type-2 domain-containing protein</fullName>
    </recommendedName>
</protein>
<dbReference type="AlphaFoldDB" id="X1KS77"/>
<gene>
    <name evidence="2" type="ORF">S06H3_19865</name>
</gene>
<dbReference type="InterPro" id="IPR011051">
    <property type="entry name" value="RmlC_Cupin_sf"/>
</dbReference>
<evidence type="ECO:0000313" key="2">
    <source>
        <dbReference type="EMBL" id="GAI09553.1"/>
    </source>
</evidence>
<comment type="caution">
    <text evidence="2">The sequence shown here is derived from an EMBL/GenBank/DDBJ whole genome shotgun (WGS) entry which is preliminary data.</text>
</comment>
<dbReference type="InterPro" id="IPR014710">
    <property type="entry name" value="RmlC-like_jellyroll"/>
</dbReference>